<dbReference type="EMBL" id="JAAKZW010000005">
    <property type="protein sequence ID" value="NGO74778.1"/>
    <property type="molecule type" value="Genomic_DNA"/>
</dbReference>
<evidence type="ECO:0000313" key="3">
    <source>
        <dbReference type="EMBL" id="NGO74778.1"/>
    </source>
</evidence>
<evidence type="ECO:0000313" key="4">
    <source>
        <dbReference type="Proteomes" id="UP000481109"/>
    </source>
</evidence>
<dbReference type="InterPro" id="IPR013785">
    <property type="entry name" value="Aldolase_TIM"/>
</dbReference>
<proteinExistence type="predicted"/>
<feature type="signal peptide" evidence="1">
    <location>
        <begin position="1"/>
        <end position="28"/>
    </location>
</feature>
<dbReference type="PANTHER" id="PTHR35273:SF2">
    <property type="entry name" value="ALPHA-GALACTOSIDASE"/>
    <property type="match status" value="1"/>
</dbReference>
<dbReference type="PROSITE" id="PS51257">
    <property type="entry name" value="PROKAR_LIPOPROTEIN"/>
    <property type="match status" value="1"/>
</dbReference>
<protein>
    <submittedName>
        <fullName evidence="3">Endo alpha-1,4 polygalactosaminidase</fullName>
    </submittedName>
</protein>
<dbReference type="InterPro" id="IPR017853">
    <property type="entry name" value="GH"/>
</dbReference>
<evidence type="ECO:0000259" key="2">
    <source>
        <dbReference type="Pfam" id="PF03537"/>
    </source>
</evidence>
<dbReference type="Proteomes" id="UP000481109">
    <property type="component" value="Unassembled WGS sequence"/>
</dbReference>
<reference evidence="3 4" key="1">
    <citation type="submission" date="2020-02" db="EMBL/GenBank/DDBJ databases">
        <title>Whole-genome analyses of novel actinobacteria.</title>
        <authorList>
            <person name="Sahin N."/>
            <person name="Tokatli A."/>
        </authorList>
    </citation>
    <scope>NUCLEOTIDE SEQUENCE [LARGE SCALE GENOMIC DNA]</scope>
    <source>
        <strain evidence="3 4">YC504</strain>
    </source>
</reference>
<dbReference type="AlphaFoldDB" id="A0A6G4XBL5"/>
<feature type="chain" id="PRO_5026149088" evidence="1">
    <location>
        <begin position="29"/>
        <end position="269"/>
    </location>
</feature>
<sequence>MNDRGPHVPRTTIALLLLALTACSPASAPPEVEAPEPDAVFDYQLGGPYEPDKEVAAVARDRTAKPAPGRYNVCYVNAFQTQPGTSIDWWKEHHDELLLRKDGELVIDEDWDEALLDISTEDKRQDLMRIVGPWLDGCARDGYDAVEPDNLDSYTRSDGLLSAEDAAEFARLLAVRAHGEGLAIGQKNTTDLLPRSEKIGFDFAVVEECAAYDECEPFRKAYDNRVFAVEYKADAFARGCRRWGGELSFTLRDLDVRPRGAKGYVFRTC</sequence>
<dbReference type="SUPFAM" id="SSF51445">
    <property type="entry name" value="(Trans)glycosidases"/>
    <property type="match status" value="1"/>
</dbReference>
<dbReference type="PANTHER" id="PTHR35273">
    <property type="entry name" value="ALPHA-1,4 POLYGALACTOSAMINIDASE, PUTATIVE (AFU_ORTHOLOGUE AFUA_3G07890)-RELATED"/>
    <property type="match status" value="1"/>
</dbReference>
<evidence type="ECO:0000256" key="1">
    <source>
        <dbReference type="SAM" id="SignalP"/>
    </source>
</evidence>
<accession>A0A6G4XBL5</accession>
<name>A0A6G4XBL5_9ACTN</name>
<organism evidence="3 4">
    <name type="scientific">Streptomyces mesophilus</name>
    <dbReference type="NCBI Taxonomy" id="1775132"/>
    <lineage>
        <taxon>Bacteria</taxon>
        <taxon>Bacillati</taxon>
        <taxon>Actinomycetota</taxon>
        <taxon>Actinomycetes</taxon>
        <taxon>Kitasatosporales</taxon>
        <taxon>Streptomycetaceae</taxon>
        <taxon>Streptomyces</taxon>
    </lineage>
</organism>
<feature type="domain" description="Glycoside-hydrolase family GH114 TIM-barrel" evidence="2">
    <location>
        <begin position="41"/>
        <end position="250"/>
    </location>
</feature>
<dbReference type="Pfam" id="PF03537">
    <property type="entry name" value="Glyco_hydro_114"/>
    <property type="match status" value="1"/>
</dbReference>
<gene>
    <name evidence="3" type="ORF">G6045_03610</name>
</gene>
<comment type="caution">
    <text evidence="3">The sequence shown here is derived from an EMBL/GenBank/DDBJ whole genome shotgun (WGS) entry which is preliminary data.</text>
</comment>
<dbReference type="Gene3D" id="3.20.20.70">
    <property type="entry name" value="Aldolase class I"/>
    <property type="match status" value="1"/>
</dbReference>
<keyword evidence="1" id="KW-0732">Signal</keyword>
<keyword evidence="4" id="KW-1185">Reference proteome</keyword>
<dbReference type="InterPro" id="IPR004352">
    <property type="entry name" value="GH114_TIM-barrel"/>
</dbReference>